<dbReference type="Proteomes" id="UP001059480">
    <property type="component" value="Unassembled WGS sequence"/>
</dbReference>
<dbReference type="PANTHER" id="PTHR33545:SF4">
    <property type="entry name" value="UPF0750 MEMBRANE PROTEIN YXKD"/>
    <property type="match status" value="1"/>
</dbReference>
<reference evidence="8" key="2">
    <citation type="journal article" date="2023" name="Curr. Microbiol.">
        <title>Granulicatella seriolae sp. nov., a Novel Facultative Anaerobe Isolated from Yellowtail Marine Fish.</title>
        <authorList>
            <person name="Lee M."/>
            <person name="Choi Y.J."/>
            <person name="Farooq A."/>
            <person name="Jeong J.B."/>
            <person name="Jung M.Y."/>
        </authorList>
    </citation>
    <scope>NUCLEOTIDE SEQUENCE</scope>
    <source>
        <strain evidence="8">S8</strain>
    </source>
</reference>
<evidence type="ECO:0000313" key="8">
    <source>
        <dbReference type="EMBL" id="MCQ9209917.1"/>
    </source>
</evidence>
<dbReference type="PANTHER" id="PTHR33545">
    <property type="entry name" value="UPF0750 MEMBRANE PROTEIN YITT-RELATED"/>
    <property type="match status" value="1"/>
</dbReference>
<evidence type="ECO:0000256" key="1">
    <source>
        <dbReference type="ARBA" id="ARBA00004651"/>
    </source>
</evidence>
<dbReference type="Pfam" id="PF10035">
    <property type="entry name" value="DUF2179"/>
    <property type="match status" value="1"/>
</dbReference>
<dbReference type="CDD" id="cd16380">
    <property type="entry name" value="YitT_C"/>
    <property type="match status" value="1"/>
</dbReference>
<reference evidence="8" key="1">
    <citation type="submission" date="2022-07" db="EMBL/GenBank/DDBJ databases">
        <authorList>
            <person name="Jung M.-Y."/>
            <person name="Lee M."/>
        </authorList>
    </citation>
    <scope>NUCLEOTIDE SEQUENCE</scope>
    <source>
        <strain evidence="8">S8</strain>
    </source>
</reference>
<keyword evidence="3 6" id="KW-0812">Transmembrane</keyword>
<evidence type="ECO:0000259" key="7">
    <source>
        <dbReference type="Pfam" id="PF10035"/>
    </source>
</evidence>
<dbReference type="Pfam" id="PF02588">
    <property type="entry name" value="YitT_membrane"/>
    <property type="match status" value="1"/>
</dbReference>
<evidence type="ECO:0000256" key="3">
    <source>
        <dbReference type="ARBA" id="ARBA00022692"/>
    </source>
</evidence>
<feature type="domain" description="DUF2179" evidence="7">
    <location>
        <begin position="219"/>
        <end position="273"/>
    </location>
</feature>
<protein>
    <submittedName>
        <fullName evidence="8">YitT family protein</fullName>
    </submittedName>
</protein>
<accession>A0ABT1WN19</accession>
<dbReference type="InterPro" id="IPR003740">
    <property type="entry name" value="YitT"/>
</dbReference>
<feature type="transmembrane region" description="Helical" evidence="6">
    <location>
        <begin position="41"/>
        <end position="69"/>
    </location>
</feature>
<evidence type="ECO:0000256" key="5">
    <source>
        <dbReference type="ARBA" id="ARBA00023136"/>
    </source>
</evidence>
<dbReference type="Gene3D" id="3.30.70.120">
    <property type="match status" value="1"/>
</dbReference>
<dbReference type="InterPro" id="IPR019264">
    <property type="entry name" value="DUF2179"/>
</dbReference>
<dbReference type="RefSeq" id="WP_256945023.1">
    <property type="nucleotide sequence ID" value="NZ_JANHNZ010000003.1"/>
</dbReference>
<dbReference type="InterPro" id="IPR051461">
    <property type="entry name" value="UPF0750_membrane"/>
</dbReference>
<evidence type="ECO:0000313" key="9">
    <source>
        <dbReference type="Proteomes" id="UP001059480"/>
    </source>
</evidence>
<evidence type="ECO:0000256" key="2">
    <source>
        <dbReference type="ARBA" id="ARBA00022475"/>
    </source>
</evidence>
<feature type="transmembrane region" description="Helical" evidence="6">
    <location>
        <begin position="106"/>
        <end position="125"/>
    </location>
</feature>
<reference evidence="8" key="3">
    <citation type="journal article" date="2023" name="Microbiol. Resour. Announc.">
        <title>Draft Genome Sequence of Granulicatella sp. Strain S8, Isolated from a Marine Fish, Seriola quinqueradiata.</title>
        <authorList>
            <person name="Lee M."/>
            <person name="Farooq A."/>
            <person name="Jeong J.B."/>
            <person name="Jung M.Y."/>
        </authorList>
    </citation>
    <scope>NUCLEOTIDE SEQUENCE</scope>
    <source>
        <strain evidence="8">S8</strain>
    </source>
</reference>
<keyword evidence="2" id="KW-1003">Cell membrane</keyword>
<feature type="transmembrane region" description="Helical" evidence="6">
    <location>
        <begin position="7"/>
        <end position="29"/>
    </location>
</feature>
<name>A0ABT1WN19_9LACT</name>
<keyword evidence="5 6" id="KW-0472">Membrane</keyword>
<organism evidence="8 9">
    <name type="scientific">Granulicatella seriolae</name>
    <dbReference type="NCBI Taxonomy" id="2967226"/>
    <lineage>
        <taxon>Bacteria</taxon>
        <taxon>Bacillati</taxon>
        <taxon>Bacillota</taxon>
        <taxon>Bacilli</taxon>
        <taxon>Lactobacillales</taxon>
        <taxon>Carnobacteriaceae</taxon>
        <taxon>Granulicatella</taxon>
    </lineage>
</organism>
<feature type="transmembrane region" description="Helical" evidence="6">
    <location>
        <begin position="76"/>
        <end position="94"/>
    </location>
</feature>
<evidence type="ECO:0000256" key="4">
    <source>
        <dbReference type="ARBA" id="ARBA00022989"/>
    </source>
</evidence>
<feature type="transmembrane region" description="Helical" evidence="6">
    <location>
        <begin position="173"/>
        <end position="190"/>
    </location>
</feature>
<evidence type="ECO:0000256" key="6">
    <source>
        <dbReference type="SAM" id="Phobius"/>
    </source>
</evidence>
<sequence>MFNRKTLISMSLVIIGSFIFSFGINAFVIPNHFGEGGVTGIGLLLFYTLGWSPAITTFIFNSILLIIGYRYLEKATIAYTIVSVISMSFFLSLTKNWYEFVPSSPVVAAVAAGCATGLALGIVMLGNGTTAGSDILAMLAKKYLGWNVSFSLLLIDVIIVTPLSFIIGLERAIITLIMLFIASQMINFILEGFNPKKSIMIISKQHMEIGNAIQKTVGRGITVLDGAGFYSKEDKKVLYLIVNRLQLMPIQRIIHEIDPTAFVIITDVKQVIGEGFTFYLEDKVG</sequence>
<comment type="subcellular location">
    <subcellularLocation>
        <location evidence="1">Cell membrane</location>
        <topology evidence="1">Multi-pass membrane protein</topology>
    </subcellularLocation>
</comment>
<dbReference type="PIRSF" id="PIRSF006483">
    <property type="entry name" value="Membrane_protein_YitT"/>
    <property type="match status" value="1"/>
</dbReference>
<dbReference type="InterPro" id="IPR015867">
    <property type="entry name" value="N-reg_PII/ATP_PRibTrfase_C"/>
</dbReference>
<feature type="transmembrane region" description="Helical" evidence="6">
    <location>
        <begin position="146"/>
        <end position="167"/>
    </location>
</feature>
<gene>
    <name evidence="8" type="ORF">NPA36_05065</name>
</gene>
<proteinExistence type="predicted"/>
<keyword evidence="9" id="KW-1185">Reference proteome</keyword>
<comment type="caution">
    <text evidence="8">The sequence shown here is derived from an EMBL/GenBank/DDBJ whole genome shotgun (WGS) entry which is preliminary data.</text>
</comment>
<dbReference type="EMBL" id="JANHNZ010000003">
    <property type="protein sequence ID" value="MCQ9209917.1"/>
    <property type="molecule type" value="Genomic_DNA"/>
</dbReference>
<keyword evidence="4 6" id="KW-1133">Transmembrane helix</keyword>